<feature type="compositionally biased region" description="Polar residues" evidence="1">
    <location>
        <begin position="487"/>
        <end position="501"/>
    </location>
</feature>
<feature type="compositionally biased region" description="Pro residues" evidence="1">
    <location>
        <begin position="203"/>
        <end position="218"/>
    </location>
</feature>
<feature type="compositionally biased region" description="Acidic residues" evidence="1">
    <location>
        <begin position="726"/>
        <end position="735"/>
    </location>
</feature>
<reference evidence="3" key="2">
    <citation type="submission" date="2009-11" db="EMBL/GenBank/DDBJ databases">
        <title>The Genome Sequence of Allomyces macrogynus strain ATCC 38327.</title>
        <authorList>
            <consortium name="The Broad Institute Genome Sequencing Platform"/>
            <person name="Russ C."/>
            <person name="Cuomo C."/>
            <person name="Shea T."/>
            <person name="Young S.K."/>
            <person name="Zeng Q."/>
            <person name="Koehrsen M."/>
            <person name="Haas B."/>
            <person name="Borodovsky M."/>
            <person name="Guigo R."/>
            <person name="Alvarado L."/>
            <person name="Berlin A."/>
            <person name="Borenstein D."/>
            <person name="Chen Z."/>
            <person name="Engels R."/>
            <person name="Freedman E."/>
            <person name="Gellesch M."/>
            <person name="Goldberg J."/>
            <person name="Griggs A."/>
            <person name="Gujja S."/>
            <person name="Heiman D."/>
            <person name="Hepburn T."/>
            <person name="Howarth C."/>
            <person name="Jen D."/>
            <person name="Larson L."/>
            <person name="Lewis B."/>
            <person name="Mehta T."/>
            <person name="Park D."/>
            <person name="Pearson M."/>
            <person name="Roberts A."/>
            <person name="Saif S."/>
            <person name="Shenoy N."/>
            <person name="Sisk P."/>
            <person name="Stolte C."/>
            <person name="Sykes S."/>
            <person name="Walk T."/>
            <person name="White J."/>
            <person name="Yandava C."/>
            <person name="Burger G."/>
            <person name="Gray M.W."/>
            <person name="Holland P.W.H."/>
            <person name="King N."/>
            <person name="Lang F.B.F."/>
            <person name="Roger A.J."/>
            <person name="Ruiz-Trillo I."/>
            <person name="Lander E."/>
            <person name="Nusbaum C."/>
        </authorList>
    </citation>
    <scope>NUCLEOTIDE SEQUENCE [LARGE SCALE GENOMIC DNA]</scope>
    <source>
        <strain evidence="3">ATCC 38327</strain>
    </source>
</reference>
<protein>
    <submittedName>
        <fullName evidence="2">Uncharacterized protein</fullName>
    </submittedName>
</protein>
<dbReference type="EMBL" id="GG745331">
    <property type="protein sequence ID" value="KNE57141.1"/>
    <property type="molecule type" value="Genomic_DNA"/>
</dbReference>
<feature type="compositionally biased region" description="Low complexity" evidence="1">
    <location>
        <begin position="577"/>
        <end position="599"/>
    </location>
</feature>
<evidence type="ECO:0000313" key="2">
    <source>
        <dbReference type="EMBL" id="KNE57141.1"/>
    </source>
</evidence>
<feature type="compositionally biased region" description="Acidic residues" evidence="1">
    <location>
        <begin position="267"/>
        <end position="287"/>
    </location>
</feature>
<feature type="region of interest" description="Disordered" evidence="1">
    <location>
        <begin position="98"/>
        <end position="399"/>
    </location>
</feature>
<feature type="compositionally biased region" description="Acidic residues" evidence="1">
    <location>
        <begin position="879"/>
        <end position="889"/>
    </location>
</feature>
<evidence type="ECO:0000256" key="1">
    <source>
        <dbReference type="SAM" id="MobiDB-lite"/>
    </source>
</evidence>
<name>A0A0L0S417_ALLM3</name>
<feature type="compositionally biased region" description="Pro residues" evidence="1">
    <location>
        <begin position="755"/>
        <end position="781"/>
    </location>
</feature>
<reference evidence="2 3" key="1">
    <citation type="submission" date="2009-11" db="EMBL/GenBank/DDBJ databases">
        <title>Annotation of Allomyces macrogynus ATCC 38327.</title>
        <authorList>
            <consortium name="The Broad Institute Genome Sequencing Platform"/>
            <person name="Russ C."/>
            <person name="Cuomo C."/>
            <person name="Burger G."/>
            <person name="Gray M.W."/>
            <person name="Holland P.W.H."/>
            <person name="King N."/>
            <person name="Lang F.B.F."/>
            <person name="Roger A.J."/>
            <person name="Ruiz-Trillo I."/>
            <person name="Young S.K."/>
            <person name="Zeng Q."/>
            <person name="Gargeya S."/>
            <person name="Fitzgerald M."/>
            <person name="Haas B."/>
            <person name="Abouelleil A."/>
            <person name="Alvarado L."/>
            <person name="Arachchi H.M."/>
            <person name="Berlin A."/>
            <person name="Chapman S.B."/>
            <person name="Gearin G."/>
            <person name="Goldberg J."/>
            <person name="Griggs A."/>
            <person name="Gujja S."/>
            <person name="Hansen M."/>
            <person name="Heiman D."/>
            <person name="Howarth C."/>
            <person name="Larimer J."/>
            <person name="Lui A."/>
            <person name="MacDonald P.J.P."/>
            <person name="McCowen C."/>
            <person name="Montmayeur A."/>
            <person name="Murphy C."/>
            <person name="Neiman D."/>
            <person name="Pearson M."/>
            <person name="Priest M."/>
            <person name="Roberts A."/>
            <person name="Saif S."/>
            <person name="Shea T."/>
            <person name="Sisk P."/>
            <person name="Stolte C."/>
            <person name="Sykes S."/>
            <person name="Wortman J."/>
            <person name="Nusbaum C."/>
            <person name="Birren B."/>
        </authorList>
    </citation>
    <scope>NUCLEOTIDE SEQUENCE [LARGE SCALE GENOMIC DNA]</scope>
    <source>
        <strain evidence="2 3">ATCC 38327</strain>
    </source>
</reference>
<organism evidence="2 3">
    <name type="scientific">Allomyces macrogynus (strain ATCC 38327)</name>
    <name type="common">Allomyces javanicus var. macrogynus</name>
    <dbReference type="NCBI Taxonomy" id="578462"/>
    <lineage>
        <taxon>Eukaryota</taxon>
        <taxon>Fungi</taxon>
        <taxon>Fungi incertae sedis</taxon>
        <taxon>Blastocladiomycota</taxon>
        <taxon>Blastocladiomycetes</taxon>
        <taxon>Blastocladiales</taxon>
        <taxon>Blastocladiaceae</taxon>
        <taxon>Allomyces</taxon>
    </lineage>
</organism>
<dbReference type="VEuPathDB" id="FungiDB:AMAG_02890"/>
<keyword evidence="3" id="KW-1185">Reference proteome</keyword>
<feature type="compositionally biased region" description="Low complexity" evidence="1">
    <location>
        <begin position="522"/>
        <end position="532"/>
    </location>
</feature>
<proteinExistence type="predicted"/>
<feature type="compositionally biased region" description="Basic and acidic residues" evidence="1">
    <location>
        <begin position="465"/>
        <end position="485"/>
    </location>
</feature>
<feature type="compositionally biased region" description="Acidic residues" evidence="1">
    <location>
        <begin position="634"/>
        <end position="644"/>
    </location>
</feature>
<feature type="region of interest" description="Disordered" evidence="1">
    <location>
        <begin position="1"/>
        <end position="22"/>
    </location>
</feature>
<gene>
    <name evidence="2" type="ORF">AMAG_02890</name>
</gene>
<feature type="region of interest" description="Disordered" evidence="1">
    <location>
        <begin position="522"/>
        <end position="911"/>
    </location>
</feature>
<feature type="compositionally biased region" description="Polar residues" evidence="1">
    <location>
        <begin position="179"/>
        <end position="191"/>
    </location>
</feature>
<feature type="compositionally biased region" description="Low complexity" evidence="1">
    <location>
        <begin position="668"/>
        <end position="679"/>
    </location>
</feature>
<dbReference type="Proteomes" id="UP000054350">
    <property type="component" value="Unassembled WGS sequence"/>
</dbReference>
<dbReference type="OMA" id="HRIVSHQ"/>
<feature type="compositionally biased region" description="Basic and acidic residues" evidence="1">
    <location>
        <begin position="288"/>
        <end position="298"/>
    </location>
</feature>
<sequence length="996" mass="104049">MMASSGNAPSRGGRRLYVGRKTGETMPADLQFEDDGTIAPEAFFNAFAEQDRRATTFSVASNGTDLDAEFEFDDDHDESLFHDFVDYENGHRRASAIDLGADGDAPKSEHEPSPSTPSRANGNGTHRSPRRAAAAAPPPAPPTSRRHTLSTAAFKTASPLRAPPLTVASTPSPPPHRASMSSPIQAATTVTKDPFLPKRVLPRTPPWPASAPAPPATKTPPHRITDRMIVPSSSPRPRHKNGTAAVAAVELSQSQDLDLAHLRLDDDDHDDEVDHDDDDDDDNDNEMQVDHDDSHAAEPNRPPTPPSGPASRSVRKSTSEARYQYSRVLDATPPPPAPRLGSPAVPAARVSRLPNMDDEFGHQDEATQTMRGAARTMSPTVHPASLTLSQGDAPPPPVGGVSVIFDRALKPRPKASRPSQAAGALFATPAAKGKTTTLNAPARGPSVVDRLANSFTPGSDAGTPFDRDDLRRKRERARELLELRRMSTPSSQGTPIATAPSNLAGIQGPLARTTASLKLQLSQLAAEATAPVEPDRPSSPPPPPLQASQPTAARRKLVPPVIPKPVLSSQSNKALLAVRASTRARPAAPASVASAPAAVYTKDTARARGEEVPAVAPHADDDGSDTDNGPGDHDDNEPVSESESVELVTPDHRPMSAALDGPGSPLDAAARASPSASPARSHEEPVRSPASEANKTPRRVSSDSRFADVTEVASSPPASERNPDDVYADADEEEYGVGNSQHSQQPLLEDVVPAPLAPEPLMSSPPAPSPPAPPAPAPAPAPSRRQKKKASPPRTSVSGRLGAAAAAAAAAEVPPVNGATPRRSPRLLQRASTPPSVPLATDRRRTTARAVRPPPTATTHALAMAAIPSPPRVPTPAADNDDDSDDDNNNGENGFAVASPPRAPSRRKNVPPALGMTALRAVPGRTPSGGVAKRTKATAVVPATASVASRGRGIARTAAQIANAPPVDPPSPAFSVPLATPRAAGANEDAEMADWW</sequence>
<evidence type="ECO:0000313" key="3">
    <source>
        <dbReference type="Proteomes" id="UP000054350"/>
    </source>
</evidence>
<accession>A0A0L0S417</accession>
<feature type="region of interest" description="Disordered" evidence="1">
    <location>
        <begin position="412"/>
        <end position="503"/>
    </location>
</feature>
<dbReference type="AlphaFoldDB" id="A0A0L0S417"/>